<evidence type="ECO:0000313" key="1">
    <source>
        <dbReference type="EMBL" id="EPS26704.1"/>
    </source>
</evidence>
<dbReference type="Proteomes" id="UP000019376">
    <property type="component" value="Unassembled WGS sequence"/>
</dbReference>
<keyword evidence="2" id="KW-1185">Reference proteome</keyword>
<accession>S7Z918</accession>
<organism evidence="1 2">
    <name type="scientific">Penicillium oxalicum (strain 114-2 / CGMCC 5302)</name>
    <name type="common">Penicillium decumbens</name>
    <dbReference type="NCBI Taxonomy" id="933388"/>
    <lineage>
        <taxon>Eukaryota</taxon>
        <taxon>Fungi</taxon>
        <taxon>Dikarya</taxon>
        <taxon>Ascomycota</taxon>
        <taxon>Pezizomycotina</taxon>
        <taxon>Eurotiomycetes</taxon>
        <taxon>Eurotiomycetidae</taxon>
        <taxon>Eurotiales</taxon>
        <taxon>Aspergillaceae</taxon>
        <taxon>Penicillium</taxon>
    </lineage>
</organism>
<reference evidence="1 2" key="1">
    <citation type="journal article" date="2013" name="PLoS ONE">
        <title>Genomic and secretomic analyses reveal unique features of the lignocellulolytic enzyme system of Penicillium decumbens.</title>
        <authorList>
            <person name="Liu G."/>
            <person name="Zhang L."/>
            <person name="Wei X."/>
            <person name="Zou G."/>
            <person name="Qin Y."/>
            <person name="Ma L."/>
            <person name="Li J."/>
            <person name="Zheng H."/>
            <person name="Wang S."/>
            <person name="Wang C."/>
            <person name="Xun L."/>
            <person name="Zhao G.-P."/>
            <person name="Zhou Z."/>
            <person name="Qu Y."/>
        </authorList>
    </citation>
    <scope>NUCLEOTIDE SEQUENCE [LARGE SCALE GENOMIC DNA]</scope>
    <source>
        <strain evidence="2">114-2 / CGMCC 5302</strain>
    </source>
</reference>
<evidence type="ECO:0000313" key="2">
    <source>
        <dbReference type="Proteomes" id="UP000019376"/>
    </source>
</evidence>
<protein>
    <submittedName>
        <fullName evidence="1">Uncharacterized protein</fullName>
    </submittedName>
</protein>
<proteinExistence type="predicted"/>
<dbReference type="HOGENOM" id="CLU_2250984_0_0_1"/>
<dbReference type="AlphaFoldDB" id="S7Z918"/>
<gene>
    <name evidence="1" type="ORF">PDE_01642</name>
</gene>
<dbReference type="EMBL" id="KB644409">
    <property type="protein sequence ID" value="EPS26704.1"/>
    <property type="molecule type" value="Genomic_DNA"/>
</dbReference>
<name>S7Z918_PENO1</name>
<sequence length="104" mass="11170">MLNPTPLTFSRYGRVIAGLVQTVRNDARGSAGSQNVLHSYATHGLREKLPSSGRSRRLTVESLIRNAELGAAFRSIERDEGGMTDASLVLKALGWIGLTAGSQM</sequence>